<name>A0A2G2XSG7_CAPBA</name>
<proteinExistence type="predicted"/>
<dbReference type="EMBL" id="MLFT02000001">
    <property type="protein sequence ID" value="PHT60444.1"/>
    <property type="molecule type" value="Genomic_DNA"/>
</dbReference>
<sequence length="265" mass="30874">MFGLLRLYNSEAITELVHLRYLACPFDDGLVQSICNLWNLQVLVIHDGRPRGLFMTTLSIPWEVLNMPRLRYIHTKNLWLSIPPPISQITERENHLQTLTVLMPSSCTDEVFLRIANLKKLGILLVDDSVIAKKCYCLDNLVHLTQLEKFKVEIKEGYIFLRLCTSTYLQWEDMIILRKLPNLEVLKLKDHAFHEQIWDLSDEDLEHLVLTECYYLDQIPLDFVEIQTLQLIELHKCKLSVIASAKQIQSLGYDDLVVHVNYVGE</sequence>
<dbReference type="PANTHER" id="PTHR15140">
    <property type="entry name" value="TUBULIN-SPECIFIC CHAPERONE E"/>
    <property type="match status" value="1"/>
</dbReference>
<dbReference type="Gene3D" id="3.80.10.10">
    <property type="entry name" value="Ribonuclease Inhibitor"/>
    <property type="match status" value="1"/>
</dbReference>
<dbReference type="SUPFAM" id="SSF52058">
    <property type="entry name" value="L domain-like"/>
    <property type="match status" value="1"/>
</dbReference>
<protein>
    <recommendedName>
        <fullName evidence="3">NB-ARC domain-containing protein</fullName>
    </recommendedName>
</protein>
<dbReference type="Proteomes" id="UP000224567">
    <property type="component" value="Unassembled WGS sequence"/>
</dbReference>
<evidence type="ECO:0000313" key="1">
    <source>
        <dbReference type="EMBL" id="PHT60444.1"/>
    </source>
</evidence>
<keyword evidence="2" id="KW-1185">Reference proteome</keyword>
<organism evidence="1 2">
    <name type="scientific">Capsicum baccatum</name>
    <name type="common">Peruvian pepper</name>
    <dbReference type="NCBI Taxonomy" id="33114"/>
    <lineage>
        <taxon>Eukaryota</taxon>
        <taxon>Viridiplantae</taxon>
        <taxon>Streptophyta</taxon>
        <taxon>Embryophyta</taxon>
        <taxon>Tracheophyta</taxon>
        <taxon>Spermatophyta</taxon>
        <taxon>Magnoliopsida</taxon>
        <taxon>eudicotyledons</taxon>
        <taxon>Gunneridae</taxon>
        <taxon>Pentapetalae</taxon>
        <taxon>asterids</taxon>
        <taxon>lamiids</taxon>
        <taxon>Solanales</taxon>
        <taxon>Solanaceae</taxon>
        <taxon>Solanoideae</taxon>
        <taxon>Capsiceae</taxon>
        <taxon>Capsicum</taxon>
    </lineage>
</organism>
<reference evidence="2" key="2">
    <citation type="journal article" date="2017" name="J. Anim. Genet.">
        <title>Multiple reference genome sequences of hot pepper reveal the massive evolution of plant disease resistance genes by retroduplication.</title>
        <authorList>
            <person name="Kim S."/>
            <person name="Park J."/>
            <person name="Yeom S.-I."/>
            <person name="Kim Y.-M."/>
            <person name="Seo E."/>
            <person name="Kim K.-T."/>
            <person name="Kim M.-S."/>
            <person name="Lee J.M."/>
            <person name="Cheong K."/>
            <person name="Shin H.-S."/>
            <person name="Kim S.-B."/>
            <person name="Han K."/>
            <person name="Lee J."/>
            <person name="Park M."/>
            <person name="Lee H.-A."/>
            <person name="Lee H.-Y."/>
            <person name="Lee Y."/>
            <person name="Oh S."/>
            <person name="Lee J.H."/>
            <person name="Choi E."/>
            <person name="Choi E."/>
            <person name="Lee S.E."/>
            <person name="Jeon J."/>
            <person name="Kim H."/>
            <person name="Choi G."/>
            <person name="Song H."/>
            <person name="Lee J."/>
            <person name="Lee S.-C."/>
            <person name="Kwon J.-K."/>
            <person name="Lee H.-Y."/>
            <person name="Koo N."/>
            <person name="Hong Y."/>
            <person name="Kim R.W."/>
            <person name="Kang W.-H."/>
            <person name="Huh J.H."/>
            <person name="Kang B.-C."/>
            <person name="Yang T.-J."/>
            <person name="Lee Y.-H."/>
            <person name="Bennetzen J.L."/>
            <person name="Choi D."/>
        </authorList>
    </citation>
    <scope>NUCLEOTIDE SEQUENCE [LARGE SCALE GENOMIC DNA]</scope>
    <source>
        <strain evidence="2">cv. PBC81</strain>
    </source>
</reference>
<gene>
    <name evidence="1" type="ORF">CQW23_02807</name>
</gene>
<dbReference type="AlphaFoldDB" id="A0A2G2XSG7"/>
<dbReference type="InterPro" id="IPR032675">
    <property type="entry name" value="LRR_dom_sf"/>
</dbReference>
<evidence type="ECO:0000313" key="2">
    <source>
        <dbReference type="Proteomes" id="UP000224567"/>
    </source>
</evidence>
<accession>A0A2G2XSG7</accession>
<evidence type="ECO:0008006" key="3">
    <source>
        <dbReference type="Google" id="ProtNLM"/>
    </source>
</evidence>
<reference evidence="1 2" key="1">
    <citation type="journal article" date="2017" name="Genome Biol.">
        <title>New reference genome sequences of hot pepper reveal the massive evolution of plant disease-resistance genes by retroduplication.</title>
        <authorList>
            <person name="Kim S."/>
            <person name="Park J."/>
            <person name="Yeom S.I."/>
            <person name="Kim Y.M."/>
            <person name="Seo E."/>
            <person name="Kim K.T."/>
            <person name="Kim M.S."/>
            <person name="Lee J.M."/>
            <person name="Cheong K."/>
            <person name="Shin H.S."/>
            <person name="Kim S.B."/>
            <person name="Han K."/>
            <person name="Lee J."/>
            <person name="Park M."/>
            <person name="Lee H.A."/>
            <person name="Lee H.Y."/>
            <person name="Lee Y."/>
            <person name="Oh S."/>
            <person name="Lee J.H."/>
            <person name="Choi E."/>
            <person name="Choi E."/>
            <person name="Lee S.E."/>
            <person name="Jeon J."/>
            <person name="Kim H."/>
            <person name="Choi G."/>
            <person name="Song H."/>
            <person name="Lee J."/>
            <person name="Lee S.C."/>
            <person name="Kwon J.K."/>
            <person name="Lee H.Y."/>
            <person name="Koo N."/>
            <person name="Hong Y."/>
            <person name="Kim R.W."/>
            <person name="Kang W.H."/>
            <person name="Huh J.H."/>
            <person name="Kang B.C."/>
            <person name="Yang T.J."/>
            <person name="Lee Y.H."/>
            <person name="Bennetzen J.L."/>
            <person name="Choi D."/>
        </authorList>
    </citation>
    <scope>NUCLEOTIDE SEQUENCE [LARGE SCALE GENOMIC DNA]</scope>
    <source>
        <strain evidence="2">cv. PBC81</strain>
    </source>
</reference>
<comment type="caution">
    <text evidence="1">The sequence shown here is derived from an EMBL/GenBank/DDBJ whole genome shotgun (WGS) entry which is preliminary data.</text>
</comment>
<dbReference type="PANTHER" id="PTHR15140:SF47">
    <property type="entry name" value="LATE BLIGHT RESISTANCE PROTEIN HOMOLOG R1A-3 ISOFORM X1"/>
    <property type="match status" value="1"/>
</dbReference>
<dbReference type="OrthoDB" id="1302018at2759"/>